<reference evidence="4 5" key="1">
    <citation type="submission" date="2020-08" db="EMBL/GenBank/DDBJ databases">
        <title>Genomic Encyclopedia of Type Strains, Phase III (KMG-III): the genomes of soil and plant-associated and newly described type strains.</title>
        <authorList>
            <person name="Whitman W."/>
        </authorList>
    </citation>
    <scope>NUCLEOTIDE SEQUENCE [LARGE SCALE GENOMIC DNA]</scope>
    <source>
        <strain evidence="4 5">CECT 8803</strain>
    </source>
</reference>
<proteinExistence type="predicted"/>
<evidence type="ECO:0000313" key="5">
    <source>
        <dbReference type="Proteomes" id="UP000581135"/>
    </source>
</evidence>
<organism evidence="4 5">
    <name type="scientific">Limibacillus halophilus</name>
    <dbReference type="NCBI Taxonomy" id="1579333"/>
    <lineage>
        <taxon>Bacteria</taxon>
        <taxon>Pseudomonadati</taxon>
        <taxon>Pseudomonadota</taxon>
        <taxon>Alphaproteobacteria</taxon>
        <taxon>Rhodospirillales</taxon>
        <taxon>Rhodovibrionaceae</taxon>
        <taxon>Limibacillus</taxon>
    </lineage>
</organism>
<dbReference type="Pfam" id="PF00563">
    <property type="entry name" value="EAL"/>
    <property type="match status" value="1"/>
</dbReference>
<dbReference type="PROSITE" id="PS50883">
    <property type="entry name" value="EAL"/>
    <property type="match status" value="1"/>
</dbReference>
<dbReference type="CDD" id="cd01948">
    <property type="entry name" value="EAL"/>
    <property type="match status" value="1"/>
</dbReference>
<dbReference type="Pfam" id="PF00072">
    <property type="entry name" value="Response_reg"/>
    <property type="match status" value="1"/>
</dbReference>
<accession>A0A839SSI0</accession>
<dbReference type="Proteomes" id="UP000581135">
    <property type="component" value="Unassembled WGS sequence"/>
</dbReference>
<dbReference type="SUPFAM" id="SSF141868">
    <property type="entry name" value="EAL domain-like"/>
    <property type="match status" value="1"/>
</dbReference>
<protein>
    <submittedName>
        <fullName evidence="4">EAL domain-containing protein (Putative c-di-GMP-specific phosphodiesterase class I)/CheY-like chemotaxis protein</fullName>
    </submittedName>
</protein>
<dbReference type="InterPro" id="IPR050706">
    <property type="entry name" value="Cyclic-di-GMP_PDE-like"/>
</dbReference>
<dbReference type="RefSeq" id="WP_183415761.1">
    <property type="nucleotide sequence ID" value="NZ_JACHXA010000003.1"/>
</dbReference>
<dbReference type="Gene3D" id="3.40.50.2300">
    <property type="match status" value="1"/>
</dbReference>
<evidence type="ECO:0000256" key="1">
    <source>
        <dbReference type="PROSITE-ProRule" id="PRU00169"/>
    </source>
</evidence>
<dbReference type="EMBL" id="JACHXA010000003">
    <property type="protein sequence ID" value="MBB3064939.1"/>
    <property type="molecule type" value="Genomic_DNA"/>
</dbReference>
<dbReference type="SMART" id="SM00448">
    <property type="entry name" value="REC"/>
    <property type="match status" value="1"/>
</dbReference>
<dbReference type="Gene3D" id="3.20.20.450">
    <property type="entry name" value="EAL domain"/>
    <property type="match status" value="1"/>
</dbReference>
<name>A0A839SSI0_9PROT</name>
<dbReference type="InterPro" id="IPR001633">
    <property type="entry name" value="EAL_dom"/>
</dbReference>
<dbReference type="AlphaFoldDB" id="A0A839SSI0"/>
<dbReference type="InterPro" id="IPR035919">
    <property type="entry name" value="EAL_sf"/>
</dbReference>
<evidence type="ECO:0000313" key="4">
    <source>
        <dbReference type="EMBL" id="MBB3064939.1"/>
    </source>
</evidence>
<evidence type="ECO:0000259" key="2">
    <source>
        <dbReference type="PROSITE" id="PS50110"/>
    </source>
</evidence>
<gene>
    <name evidence="4" type="ORF">FHR98_001218</name>
</gene>
<keyword evidence="5" id="KW-1185">Reference proteome</keyword>
<dbReference type="PROSITE" id="PS50110">
    <property type="entry name" value="RESPONSE_REGULATORY"/>
    <property type="match status" value="1"/>
</dbReference>
<dbReference type="GO" id="GO:0071111">
    <property type="term" value="F:cyclic-guanylate-specific phosphodiesterase activity"/>
    <property type="evidence" value="ECO:0007669"/>
    <property type="project" value="InterPro"/>
</dbReference>
<keyword evidence="1" id="KW-0597">Phosphoprotein</keyword>
<feature type="modified residue" description="4-aspartylphosphate" evidence="1">
    <location>
        <position position="57"/>
    </location>
</feature>
<dbReference type="SUPFAM" id="SSF52172">
    <property type="entry name" value="CheY-like"/>
    <property type="match status" value="1"/>
</dbReference>
<dbReference type="InterPro" id="IPR001789">
    <property type="entry name" value="Sig_transdc_resp-reg_receiver"/>
</dbReference>
<feature type="domain" description="EAL" evidence="3">
    <location>
        <begin position="138"/>
        <end position="391"/>
    </location>
</feature>
<dbReference type="GO" id="GO:0000160">
    <property type="term" value="P:phosphorelay signal transduction system"/>
    <property type="evidence" value="ECO:0007669"/>
    <property type="project" value="InterPro"/>
</dbReference>
<dbReference type="InterPro" id="IPR011006">
    <property type="entry name" value="CheY-like_superfamily"/>
</dbReference>
<comment type="caution">
    <text evidence="4">The sequence shown here is derived from an EMBL/GenBank/DDBJ whole genome shotgun (WGS) entry which is preliminary data.</text>
</comment>
<dbReference type="PANTHER" id="PTHR33121">
    <property type="entry name" value="CYCLIC DI-GMP PHOSPHODIESTERASE PDEF"/>
    <property type="match status" value="1"/>
</dbReference>
<dbReference type="SMART" id="SM00052">
    <property type="entry name" value="EAL"/>
    <property type="match status" value="1"/>
</dbReference>
<evidence type="ECO:0000259" key="3">
    <source>
        <dbReference type="PROSITE" id="PS50883"/>
    </source>
</evidence>
<dbReference type="PANTHER" id="PTHR33121:SF70">
    <property type="entry name" value="SIGNALING PROTEIN YKOW"/>
    <property type="match status" value="1"/>
</dbReference>
<feature type="domain" description="Response regulatory" evidence="2">
    <location>
        <begin position="7"/>
        <end position="127"/>
    </location>
</feature>
<sequence length="400" mass="44538">MTPQEANVLIVDDNPLLRRAISTCLRKAGFSAIEQAENGATAADKLGHCPVDVIICDINMPEMDGIEFIRHLAEIDFPGGLLMVTGEEESLASTVSSMIHACRIDFLGLLLKPFDTADLLRLLAAYEPKRVKGRRGGPRQLSKEQVVAEMDSSLDLFMQPKVSLRTGAVTGIEFLARWRTDEGKWLTPASFIPTCEENGLMDQLTERVIDRAFEIAKSLGDGQDTPFFAINISAATLVDLTFPDRLQAKARKFDLSLDNFILEITEASILGDLRRNFEVLSRLRLKRITLAIDDFGTGHSTLTQLQHVPASELKLDRSYVSLALADHRSRAILESAVSLARKLGMRTVAEGVETKDIMNLTRDLGVDDLQGFLICPPISEKDYIDWRQDWTTDKKRFFAA</sequence>